<dbReference type="EMBL" id="AP012050">
    <property type="protein sequence ID" value="BAM46875.1"/>
    <property type="molecule type" value="Genomic_DNA"/>
</dbReference>
<accession>K0IWL4</accession>
<evidence type="ECO:0000313" key="2">
    <source>
        <dbReference type="EMBL" id="BAM46875.1"/>
    </source>
</evidence>
<keyword evidence="1" id="KW-1133">Transmembrane helix</keyword>
<protein>
    <submittedName>
        <fullName evidence="2">Uncharacterized protein</fullName>
    </submittedName>
</protein>
<organism evidence="2 3">
    <name type="scientific">Amphibacillus xylanus (strain ATCC 51415 / DSM 6626 / JCM 7361 / LMG 17667 / NBRC 15112 / Ep01)</name>
    <dbReference type="NCBI Taxonomy" id="698758"/>
    <lineage>
        <taxon>Bacteria</taxon>
        <taxon>Bacillati</taxon>
        <taxon>Bacillota</taxon>
        <taxon>Bacilli</taxon>
        <taxon>Bacillales</taxon>
        <taxon>Bacillaceae</taxon>
        <taxon>Amphibacillus</taxon>
    </lineage>
</organism>
<feature type="transmembrane region" description="Helical" evidence="1">
    <location>
        <begin position="79"/>
        <end position="98"/>
    </location>
</feature>
<sequence length="156" mass="18190">MSSKVVSRYSKQETLFNIGLSLALIFFSFNRQSIYFVGAIAIIYLNIIIFVNSIWIQENIEKTIIMTLNLRNKIIKPKIFLWGFLMYCPTFFTFSVVFSMQSLFLINIVILVAYQLTDFVLLYLNKKSMVYFLTFTIAFILNVVSFLSYLANVFGK</sequence>
<evidence type="ECO:0000256" key="1">
    <source>
        <dbReference type="SAM" id="Phobius"/>
    </source>
</evidence>
<feature type="transmembrane region" description="Helical" evidence="1">
    <location>
        <begin position="104"/>
        <end position="124"/>
    </location>
</feature>
<dbReference type="RefSeq" id="WP_015009480.1">
    <property type="nucleotide sequence ID" value="NC_018704.1"/>
</dbReference>
<dbReference type="OrthoDB" id="2680385at2"/>
<dbReference type="KEGG" id="axl:AXY_07430"/>
<dbReference type="AlphaFoldDB" id="K0IWL4"/>
<proteinExistence type="predicted"/>
<feature type="transmembrane region" description="Helical" evidence="1">
    <location>
        <begin position="12"/>
        <end position="29"/>
    </location>
</feature>
<dbReference type="Proteomes" id="UP000006294">
    <property type="component" value="Chromosome"/>
</dbReference>
<dbReference type="STRING" id="698758.AXY_07430"/>
<keyword evidence="1" id="KW-0812">Transmembrane</keyword>
<gene>
    <name evidence="2" type="ordered locus">AXY_07430</name>
</gene>
<evidence type="ECO:0000313" key="3">
    <source>
        <dbReference type="Proteomes" id="UP000006294"/>
    </source>
</evidence>
<reference evidence="2 3" key="1">
    <citation type="submission" date="2011-01" db="EMBL/GenBank/DDBJ databases">
        <title>Whole genome sequence of Amphibacillus xylinus NBRC 15112.</title>
        <authorList>
            <person name="Nakazawa H."/>
            <person name="Katano Y."/>
            <person name="Nakamura S."/>
            <person name="Sasagawa M."/>
            <person name="Fukada J."/>
            <person name="Arai T."/>
            <person name="Sasakura N."/>
            <person name="Mochizuki D."/>
            <person name="Hosoyama A."/>
            <person name="Harada K."/>
            <person name="Horikawa H."/>
            <person name="Kato Y."/>
            <person name="Harada T."/>
            <person name="Sasaki K."/>
            <person name="Sekiguchi M."/>
            <person name="Hodoyama M."/>
            <person name="Nishiko R."/>
            <person name="Narita H."/>
            <person name="Hanamaki A."/>
            <person name="Hata C."/>
            <person name="Konno Y."/>
            <person name="Niimura Y."/>
            <person name="Yamazaki S."/>
            <person name="Fujita N."/>
        </authorList>
    </citation>
    <scope>NUCLEOTIDE SEQUENCE [LARGE SCALE GENOMIC DNA]</scope>
    <source>
        <strain evidence="3">ATCC 51415 / DSM 6626 / JCM 7361 / LMG 17667 / NBRC 15112 / Ep01</strain>
    </source>
</reference>
<keyword evidence="3" id="KW-1185">Reference proteome</keyword>
<feature type="transmembrane region" description="Helical" evidence="1">
    <location>
        <begin position="35"/>
        <end position="56"/>
    </location>
</feature>
<dbReference type="HOGENOM" id="CLU_1682963_0_0_9"/>
<name>K0IWL4_AMPXN</name>
<keyword evidence="1" id="KW-0472">Membrane</keyword>
<feature type="transmembrane region" description="Helical" evidence="1">
    <location>
        <begin position="131"/>
        <end position="151"/>
    </location>
</feature>